<evidence type="ECO:0000313" key="3">
    <source>
        <dbReference type="Proteomes" id="UP001652680"/>
    </source>
</evidence>
<feature type="compositionally biased region" description="Polar residues" evidence="1">
    <location>
        <begin position="842"/>
        <end position="861"/>
    </location>
</feature>
<sequence>MDIFDMVKAAPPPQTINPVESKMSTPSPIPPDSPLDAIDLLESGIISNEDDLDKEATLDESPFQIPKRKPDDTCQNIDESPFTIPKRLKKFEEDIEELEKAMGNISNRIEKQPEEDNTPSKKLKKSDESPKTTAKPAKTKKSAVADKTADTYPFKHHKKRPTEDVQDEGDEEKTEEKSEEDQLLTAMPTKTKAQQKMFSDQLLAKPNFDRVCVVRVRRLTQQEIDSAFESVANSPFAHVVDSPQAGVSKGRGRAKNAPSPPKKHKSPPKHNFHIKVPLQNGTKKRTLQHLARTHTPPPSLARRVVPQKVQVPAKAKANPKPKSKTKPIQRRHASQALIQRFGARFFGCVVKIKRTPWPSKWPECSPRPIGGVKKGRSRKSNLSVSFSEAVEILGSSDSSSRRATFGSISSKSPKPTRLQRVDATGNVLEDIALTSTPLPLPPAGSSSSASPRGKNKRRSCNGSPMGGRLKRPHQRLSLSSLASLRLDDDPKAAEDEDEEYIVPNELPGIQRPGTPPPKKKKISFTTTISDDEDEKPVVNKEKDILKKSAKPLKETPNKKVDKAPKEKEKSDKSLKEKEKTEKSNEIVEDKIPLIAAEVEAANKEEIKPTEEETQSKKEENEIDADATNEVERDREAQDAADEKRNLSSEDKQEEKVDDKPVETAEETTDDKPEETPAETEEKAAQEETVENLDKETAEEITENLNESPQKPTEEVKLKEVEEEVEQAEELRELASSPQLLSTTEDNQEDVLEIQTSLDDVRQLHTPSSRQSTPKPRSRQDSGESDCSFKSASDHDKQAAGVAAEAAVEEEGKPAEAEEEAPAAPIIDDTLNPGELPAELMTPPSTTRTLNGSNPTSGSSVSGPFYSPLEQMPTLDDEVLGQLDEPDFQLNSSRHAISRGTLDDIMTALES</sequence>
<evidence type="ECO:0000313" key="4">
    <source>
        <dbReference type="RefSeq" id="XP_016987011.1"/>
    </source>
</evidence>
<feature type="compositionally biased region" description="Basic and acidic residues" evidence="1">
    <location>
        <begin position="669"/>
        <end position="697"/>
    </location>
</feature>
<feature type="compositionally biased region" description="Polar residues" evidence="1">
    <location>
        <begin position="399"/>
        <end position="413"/>
    </location>
</feature>
<feature type="compositionally biased region" description="Basic and acidic residues" evidence="1">
    <location>
        <begin position="600"/>
        <end position="619"/>
    </location>
</feature>
<feature type="compositionally biased region" description="Low complexity" evidence="1">
    <location>
        <begin position="475"/>
        <end position="484"/>
    </location>
</feature>
<dbReference type="EnsemblMetazoa" id="XM_017131522.2">
    <property type="protein sequence ID" value="XP_016987011.1"/>
    <property type="gene ID" value="LOC108050037"/>
</dbReference>
<feature type="compositionally biased region" description="Acidic residues" evidence="1">
    <location>
        <begin position="874"/>
        <end position="886"/>
    </location>
</feature>
<dbReference type="OMA" id="YIVPNEM"/>
<feature type="compositionally biased region" description="Basic residues" evidence="1">
    <location>
        <begin position="317"/>
        <end position="331"/>
    </location>
</feature>
<dbReference type="RefSeq" id="XP_016987011.1">
    <property type="nucleotide sequence ID" value="XM_017131522.1"/>
</dbReference>
<feature type="region of interest" description="Disordered" evidence="1">
    <location>
        <begin position="1"/>
        <end position="192"/>
    </location>
</feature>
<feature type="compositionally biased region" description="Polar residues" evidence="1">
    <location>
        <begin position="764"/>
        <end position="774"/>
    </location>
</feature>
<feature type="region of interest" description="Disordered" evidence="1">
    <location>
        <begin position="434"/>
        <end position="910"/>
    </location>
</feature>
<feature type="compositionally biased region" description="Polar residues" evidence="1">
    <location>
        <begin position="735"/>
        <end position="744"/>
    </location>
</feature>
<name>A0A6P4FP34_DRORH</name>
<feature type="compositionally biased region" description="Polar residues" evidence="1">
    <location>
        <begin position="16"/>
        <end position="26"/>
    </location>
</feature>
<gene>
    <name evidence="4" type="primary">LOC108050037</name>
    <name evidence="2" type="synonym">108050037</name>
</gene>
<dbReference type="Proteomes" id="UP001652680">
    <property type="component" value="Unassembled WGS sequence"/>
</dbReference>
<accession>A0A6P4FP34</accession>
<evidence type="ECO:0000313" key="2">
    <source>
        <dbReference type="EnsemblMetazoa" id="XP_016987011.1"/>
    </source>
</evidence>
<feature type="compositionally biased region" description="Basic residues" evidence="1">
    <location>
        <begin position="261"/>
        <end position="273"/>
    </location>
</feature>
<organism evidence="4">
    <name type="scientific">Drosophila rhopaloa</name>
    <name type="common">Fruit fly</name>
    <dbReference type="NCBI Taxonomy" id="1041015"/>
    <lineage>
        <taxon>Eukaryota</taxon>
        <taxon>Metazoa</taxon>
        <taxon>Ecdysozoa</taxon>
        <taxon>Arthropoda</taxon>
        <taxon>Hexapoda</taxon>
        <taxon>Insecta</taxon>
        <taxon>Pterygota</taxon>
        <taxon>Neoptera</taxon>
        <taxon>Endopterygota</taxon>
        <taxon>Diptera</taxon>
        <taxon>Brachycera</taxon>
        <taxon>Muscomorpha</taxon>
        <taxon>Ephydroidea</taxon>
        <taxon>Drosophilidae</taxon>
        <taxon>Drosophila</taxon>
        <taxon>Sophophora</taxon>
    </lineage>
</organism>
<reference evidence="4" key="2">
    <citation type="submission" date="2025-04" db="UniProtKB">
        <authorList>
            <consortium name="RefSeq"/>
        </authorList>
    </citation>
    <scope>IDENTIFICATION</scope>
</reference>
<protein>
    <submittedName>
        <fullName evidence="4">Proteoglycan 4 isoform X1</fullName>
    </submittedName>
</protein>
<keyword evidence="3" id="KW-1185">Reference proteome</keyword>
<reference evidence="2" key="3">
    <citation type="submission" date="2025-05" db="UniProtKB">
        <authorList>
            <consortium name="EnsemblMetazoa"/>
        </authorList>
    </citation>
    <scope>IDENTIFICATION</scope>
</reference>
<evidence type="ECO:0000256" key="1">
    <source>
        <dbReference type="SAM" id="MobiDB-lite"/>
    </source>
</evidence>
<feature type="region of interest" description="Disordered" evidence="1">
    <location>
        <begin position="399"/>
        <end position="419"/>
    </location>
</feature>
<proteinExistence type="predicted"/>
<feature type="region of interest" description="Disordered" evidence="1">
    <location>
        <begin position="310"/>
        <end position="331"/>
    </location>
</feature>
<feature type="compositionally biased region" description="Acidic residues" evidence="1">
    <location>
        <begin position="164"/>
        <end position="182"/>
    </location>
</feature>
<dbReference type="GeneID" id="108050037"/>
<reference evidence="3" key="1">
    <citation type="journal article" date="2021" name="Elife">
        <title>Highly contiguous assemblies of 101 drosophilid genomes.</title>
        <authorList>
            <person name="Kim B.Y."/>
            <person name="Wang J.R."/>
            <person name="Miller D.E."/>
            <person name="Barmina O."/>
            <person name="Delaney E."/>
            <person name="Thompson A."/>
            <person name="Comeault A.A."/>
            <person name="Peede D."/>
            <person name="D'Agostino E.R."/>
            <person name="Pelaez J."/>
            <person name="Aguilar J.M."/>
            <person name="Haji D."/>
            <person name="Matsunaga T."/>
            <person name="Armstrong E.E."/>
            <person name="Zych M."/>
            <person name="Ogawa Y."/>
            <person name="Stamenkovic-Radak M."/>
            <person name="Jelic M."/>
            <person name="Veselinovic M.S."/>
            <person name="Tanaskovic M."/>
            <person name="Eric P."/>
            <person name="Gao J.J."/>
            <person name="Katoh T.K."/>
            <person name="Toda M.J."/>
            <person name="Watabe H."/>
            <person name="Watada M."/>
            <person name="Davis J.S."/>
            <person name="Moyle L.C."/>
            <person name="Manoli G."/>
            <person name="Bertolini E."/>
            <person name="Kostal V."/>
            <person name="Hawley R.S."/>
            <person name="Takahashi A."/>
            <person name="Jones C.D."/>
            <person name="Price D.K."/>
            <person name="Whiteman N."/>
            <person name="Kopp A."/>
            <person name="Matute D.R."/>
            <person name="Petrov D.A."/>
        </authorList>
    </citation>
    <scope>NUCLEOTIDE SEQUENCE [LARGE SCALE GENOMIC DNA]</scope>
</reference>
<dbReference type="OrthoDB" id="7872775at2759"/>
<feature type="compositionally biased region" description="Low complexity" evidence="1">
    <location>
        <begin position="434"/>
        <end position="451"/>
    </location>
</feature>
<dbReference type="CTD" id="32090"/>
<dbReference type="AlphaFoldDB" id="A0A6P4FP34"/>
<feature type="compositionally biased region" description="Basic and acidic residues" evidence="1">
    <location>
        <begin position="535"/>
        <end position="591"/>
    </location>
</feature>
<feature type="region of interest" description="Disordered" evidence="1">
    <location>
        <begin position="241"/>
        <end position="274"/>
    </location>
</feature>
<feature type="compositionally biased region" description="Basic and acidic residues" evidence="1">
    <location>
        <begin position="629"/>
        <end position="662"/>
    </location>
</feature>